<evidence type="ECO:0000256" key="2">
    <source>
        <dbReference type="ARBA" id="ARBA00007025"/>
    </source>
</evidence>
<dbReference type="SMART" id="SM00910">
    <property type="entry name" value="HIRAN"/>
    <property type="match status" value="1"/>
</dbReference>
<evidence type="ECO:0000313" key="19">
    <source>
        <dbReference type="Proteomes" id="UP000268321"/>
    </source>
</evidence>
<keyword evidence="6" id="KW-0227">DNA damage</keyword>
<evidence type="ECO:0000259" key="17">
    <source>
        <dbReference type="PROSITE" id="PS51192"/>
    </source>
</evidence>
<keyword evidence="4" id="KW-0479">Metal-binding</keyword>
<evidence type="ECO:0000256" key="5">
    <source>
        <dbReference type="ARBA" id="ARBA00022741"/>
    </source>
</evidence>
<dbReference type="SMART" id="SM00487">
    <property type="entry name" value="DEXDc"/>
    <property type="match status" value="1"/>
</dbReference>
<evidence type="ECO:0000256" key="14">
    <source>
        <dbReference type="PROSITE-ProRule" id="PRU00175"/>
    </source>
</evidence>
<dbReference type="GO" id="GO:0005524">
    <property type="term" value="F:ATP binding"/>
    <property type="evidence" value="ECO:0007669"/>
    <property type="project" value="UniProtKB-KW"/>
</dbReference>
<dbReference type="EMBL" id="ML004482">
    <property type="protein sequence ID" value="RKP29555.1"/>
    <property type="molecule type" value="Genomic_DNA"/>
</dbReference>
<evidence type="ECO:0000256" key="15">
    <source>
        <dbReference type="SAM" id="MobiDB-lite"/>
    </source>
</evidence>
<dbReference type="InterPro" id="IPR014905">
    <property type="entry name" value="HIRAN"/>
</dbReference>
<dbReference type="GO" id="GO:0003676">
    <property type="term" value="F:nucleic acid binding"/>
    <property type="evidence" value="ECO:0007669"/>
    <property type="project" value="InterPro"/>
</dbReference>
<keyword evidence="12" id="KW-0234">DNA repair</keyword>
<dbReference type="InterPro" id="IPR017907">
    <property type="entry name" value="Znf_RING_CS"/>
</dbReference>
<dbReference type="InterPro" id="IPR001841">
    <property type="entry name" value="Znf_RING"/>
</dbReference>
<evidence type="ECO:0000256" key="12">
    <source>
        <dbReference type="ARBA" id="ARBA00023204"/>
    </source>
</evidence>
<dbReference type="InterPro" id="IPR050628">
    <property type="entry name" value="SNF2_RAD54_helicase_TF"/>
</dbReference>
<evidence type="ECO:0000259" key="16">
    <source>
        <dbReference type="PROSITE" id="PS50089"/>
    </source>
</evidence>
<dbReference type="InterPro" id="IPR038718">
    <property type="entry name" value="SNF2-like_sf"/>
</dbReference>
<evidence type="ECO:0000256" key="9">
    <source>
        <dbReference type="ARBA" id="ARBA00022806"/>
    </source>
</evidence>
<feature type="non-terminal residue" evidence="18">
    <location>
        <position position="952"/>
    </location>
</feature>
<dbReference type="InterPro" id="IPR013083">
    <property type="entry name" value="Znf_RING/FYVE/PHD"/>
</dbReference>
<evidence type="ECO:0000256" key="3">
    <source>
        <dbReference type="ARBA" id="ARBA00013412"/>
    </source>
</evidence>
<organism evidence="18 19">
    <name type="scientific">Metschnikowia bicuspidata</name>
    <dbReference type="NCBI Taxonomy" id="27322"/>
    <lineage>
        <taxon>Eukaryota</taxon>
        <taxon>Fungi</taxon>
        <taxon>Dikarya</taxon>
        <taxon>Ascomycota</taxon>
        <taxon>Saccharomycotina</taxon>
        <taxon>Pichiomycetes</taxon>
        <taxon>Metschnikowiaceae</taxon>
        <taxon>Metschnikowia</taxon>
    </lineage>
</organism>
<dbReference type="GO" id="GO:0016818">
    <property type="term" value="F:hydrolase activity, acting on acid anhydrides, in phosphorus-containing anhydrides"/>
    <property type="evidence" value="ECO:0007669"/>
    <property type="project" value="InterPro"/>
</dbReference>
<feature type="compositionally biased region" description="Basic and acidic residues" evidence="15">
    <location>
        <begin position="27"/>
        <end position="41"/>
    </location>
</feature>
<keyword evidence="8" id="KW-0378">Hydrolase</keyword>
<comment type="similarity">
    <text evidence="2">Belongs to the SNF2/RAD54 helicase family.</text>
</comment>
<evidence type="ECO:0000256" key="11">
    <source>
        <dbReference type="ARBA" id="ARBA00022840"/>
    </source>
</evidence>
<dbReference type="SUPFAM" id="SSF52540">
    <property type="entry name" value="P-loop containing nucleoside triphosphate hydrolases"/>
    <property type="match status" value="2"/>
</dbReference>
<dbReference type="CDD" id="cd18008">
    <property type="entry name" value="DEXDc_SHPRH-like"/>
    <property type="match status" value="1"/>
</dbReference>
<keyword evidence="7 14" id="KW-0863">Zinc-finger</keyword>
<dbReference type="PANTHER" id="PTHR45626:SF22">
    <property type="entry name" value="DNA REPAIR PROTEIN RAD5"/>
    <property type="match status" value="1"/>
</dbReference>
<gene>
    <name evidence="18" type="ORF">METBISCDRAFT_18380</name>
</gene>
<dbReference type="PROSITE" id="PS51192">
    <property type="entry name" value="HELICASE_ATP_BIND_1"/>
    <property type="match status" value="1"/>
</dbReference>
<dbReference type="PANTHER" id="PTHR45626">
    <property type="entry name" value="TRANSCRIPTION TERMINATION FACTOR 2-RELATED"/>
    <property type="match status" value="1"/>
</dbReference>
<evidence type="ECO:0000256" key="13">
    <source>
        <dbReference type="ARBA" id="ARBA00023242"/>
    </source>
</evidence>
<dbReference type="OrthoDB" id="2801544at2759"/>
<dbReference type="InterPro" id="IPR027417">
    <property type="entry name" value="P-loop_NTPase"/>
</dbReference>
<keyword evidence="13" id="KW-0539">Nucleus</keyword>
<dbReference type="Pfam" id="PF00176">
    <property type="entry name" value="SNF2-rel_dom"/>
    <property type="match status" value="1"/>
</dbReference>
<evidence type="ECO:0000256" key="10">
    <source>
        <dbReference type="ARBA" id="ARBA00022833"/>
    </source>
</evidence>
<evidence type="ECO:0000256" key="8">
    <source>
        <dbReference type="ARBA" id="ARBA00022801"/>
    </source>
</evidence>
<dbReference type="InterPro" id="IPR018957">
    <property type="entry name" value="Znf_C3HC4_RING-type"/>
</dbReference>
<dbReference type="SMART" id="SM00184">
    <property type="entry name" value="RING"/>
    <property type="match status" value="1"/>
</dbReference>
<dbReference type="GO" id="GO:0008094">
    <property type="term" value="F:ATP-dependent activity, acting on DNA"/>
    <property type="evidence" value="ECO:0007669"/>
    <property type="project" value="TreeGrafter"/>
</dbReference>
<dbReference type="Proteomes" id="UP000268321">
    <property type="component" value="Unassembled WGS sequence"/>
</dbReference>
<keyword evidence="5" id="KW-0547">Nucleotide-binding</keyword>
<feature type="compositionally biased region" description="Basic and acidic residues" evidence="15">
    <location>
        <begin position="1"/>
        <end position="12"/>
    </location>
</feature>
<feature type="region of interest" description="Disordered" evidence="15">
    <location>
        <begin position="1"/>
        <end position="46"/>
    </location>
</feature>
<dbReference type="InterPro" id="IPR000330">
    <property type="entry name" value="SNF2_N"/>
</dbReference>
<dbReference type="GO" id="GO:0004386">
    <property type="term" value="F:helicase activity"/>
    <property type="evidence" value="ECO:0007669"/>
    <property type="project" value="UniProtKB-KW"/>
</dbReference>
<feature type="domain" description="Helicase ATP-binding" evidence="17">
    <location>
        <begin position="523"/>
        <end position="715"/>
    </location>
</feature>
<reference evidence="19" key="1">
    <citation type="journal article" date="2018" name="Nat. Microbiol.">
        <title>Leveraging single-cell genomics to expand the fungal tree of life.</title>
        <authorList>
            <person name="Ahrendt S.R."/>
            <person name="Quandt C.A."/>
            <person name="Ciobanu D."/>
            <person name="Clum A."/>
            <person name="Salamov A."/>
            <person name="Andreopoulos B."/>
            <person name="Cheng J.F."/>
            <person name="Woyke T."/>
            <person name="Pelin A."/>
            <person name="Henrissat B."/>
            <person name="Reynolds N.K."/>
            <person name="Benny G.L."/>
            <person name="Smith M.E."/>
            <person name="James T.Y."/>
            <person name="Grigoriev I.V."/>
        </authorList>
    </citation>
    <scope>NUCLEOTIDE SEQUENCE [LARGE SCALE GENOMIC DNA]</scope>
    <source>
        <strain evidence="19">Baker2002</strain>
    </source>
</reference>
<keyword evidence="10" id="KW-0862">Zinc</keyword>
<dbReference type="GO" id="GO:0008270">
    <property type="term" value="F:zinc ion binding"/>
    <property type="evidence" value="ECO:0007669"/>
    <property type="project" value="UniProtKB-KW"/>
</dbReference>
<protein>
    <recommendedName>
        <fullName evidence="3">DNA repair protein RAD5</fullName>
    </recommendedName>
</protein>
<dbReference type="Gene3D" id="3.30.40.10">
    <property type="entry name" value="Zinc/RING finger domain, C3HC4 (zinc finger)"/>
    <property type="match status" value="1"/>
</dbReference>
<proteinExistence type="inferred from homology"/>
<comment type="subcellular location">
    <subcellularLocation>
        <location evidence="1">Nucleus</location>
    </subcellularLocation>
</comment>
<feature type="region of interest" description="Disordered" evidence="15">
    <location>
        <begin position="313"/>
        <end position="334"/>
    </location>
</feature>
<dbReference type="Gene3D" id="3.40.50.300">
    <property type="entry name" value="P-loop containing nucleotide triphosphate hydrolases"/>
    <property type="match status" value="1"/>
</dbReference>
<evidence type="ECO:0000256" key="7">
    <source>
        <dbReference type="ARBA" id="ARBA00022771"/>
    </source>
</evidence>
<dbReference type="InterPro" id="IPR014001">
    <property type="entry name" value="Helicase_ATP-bd"/>
</dbReference>
<dbReference type="PROSITE" id="PS00518">
    <property type="entry name" value="ZF_RING_1"/>
    <property type="match status" value="1"/>
</dbReference>
<dbReference type="Gene3D" id="3.40.50.10810">
    <property type="entry name" value="Tandem AAA-ATPase domain"/>
    <property type="match status" value="1"/>
</dbReference>
<evidence type="ECO:0000313" key="18">
    <source>
        <dbReference type="EMBL" id="RKP29555.1"/>
    </source>
</evidence>
<dbReference type="AlphaFoldDB" id="A0A4P9Z9W6"/>
<dbReference type="Pfam" id="PF08797">
    <property type="entry name" value="HIRAN"/>
    <property type="match status" value="1"/>
</dbReference>
<sequence length="952" mass="107171">MEAELVEDHLFVADDEDDDQAANQKRARTESVGETTQRDEYLAPDASGHVGDAKCSELKEQGKTAQRRFASLQTANSGASGIDAAPTLSQIGLDLFRSQICAVIGDVLSEVVAYLHSKYFNAPNYLRLASNAYFNGIDAAAVVHGSAPEAVQLYESDRRAADFSDIVQRMQSQAQVELADKNSRFWKRYLGTIDVEAWATRPYLDGLRYREELEIKRLIPHKIKKSSLVAARFGDTSVVRLYTKPQGRENGQGREIGRLPEDLTRILAPLMDLGLATFDAHVVMETHTRLSIGDPFYVLLRCYLTSNAFAASKATSGAGSESPPKKRRTPKSGLGAFVQESERETALRLKQRAIVRLFDKLRLVPVTPRAPPPHTGPLLVDDSPTAHPTPEQIAADKLNLDQLTDFYTANQQSDTYDSLPDSAAPPGANFALLLRPYQRRGLAWMLAREQETDVLETLIALPGEVCASQQLRAIRAQDEVTNPLWSEFRWPEDPHAASDERMSHTNDRIYANLYSGEFSEERPVVKSSFRGGILADEMGLGKTILTLALVHSVPYDNIHFSAGRLRYADKSTLVVVPMSLLVQWRAEFDRSNRNSNHSCYVYYGELVQADLGTVLCNRTNNVPIVVLTTYGTVQNEWTRVCKLRDADGRLPSIGLYSVEFFRVVLDEAHTICNSSTRTARAVHELELRRRWALTGTPVVNRLDDLFLLVKFLHLDPWSNFSYWKAFVTVPFQQKHFLQTLDVVRSILQPVYLRRTKNMRLADGTPLVSLPEKEVVVQEVHLSPRERFLYDLYKSRAYHSFSEGLRSGEALKNYTQILTHILRLRQICCHPALVAPAPSCDPTFDDDLRSYTDQCSAEHFPLDTAMKQTMYGLYARVNTTDPECSICTAPIALPDLTVTECGHLFCFGCLLEHIRFQRETNGAQARCPDCRNFISLYRLFRMQSGFTAKKEVR</sequence>
<keyword evidence="9" id="KW-0347">Helicase</keyword>
<dbReference type="SUPFAM" id="SSF57850">
    <property type="entry name" value="RING/U-box"/>
    <property type="match status" value="1"/>
</dbReference>
<keyword evidence="19" id="KW-1185">Reference proteome</keyword>
<evidence type="ECO:0000256" key="4">
    <source>
        <dbReference type="ARBA" id="ARBA00022723"/>
    </source>
</evidence>
<dbReference type="GO" id="GO:0005634">
    <property type="term" value="C:nucleus"/>
    <property type="evidence" value="ECO:0007669"/>
    <property type="project" value="UniProtKB-SubCell"/>
</dbReference>
<keyword evidence="11" id="KW-0067">ATP-binding</keyword>
<evidence type="ECO:0000256" key="6">
    <source>
        <dbReference type="ARBA" id="ARBA00022763"/>
    </source>
</evidence>
<dbReference type="Pfam" id="PF00097">
    <property type="entry name" value="zf-C3HC4"/>
    <property type="match status" value="1"/>
</dbReference>
<dbReference type="GO" id="GO:0006281">
    <property type="term" value="P:DNA repair"/>
    <property type="evidence" value="ECO:0007669"/>
    <property type="project" value="UniProtKB-KW"/>
</dbReference>
<feature type="domain" description="RING-type" evidence="16">
    <location>
        <begin position="883"/>
        <end position="930"/>
    </location>
</feature>
<dbReference type="PROSITE" id="PS50089">
    <property type="entry name" value="ZF_RING_2"/>
    <property type="match status" value="1"/>
</dbReference>
<accession>A0A4P9Z9W6</accession>
<evidence type="ECO:0000256" key="1">
    <source>
        <dbReference type="ARBA" id="ARBA00004123"/>
    </source>
</evidence>
<name>A0A4P9Z9W6_9ASCO</name>